<organism evidence="6 7">
    <name type="scientific">Aquarana catesbeiana</name>
    <name type="common">American bullfrog</name>
    <name type="synonym">Rana catesbeiana</name>
    <dbReference type="NCBI Taxonomy" id="8400"/>
    <lineage>
        <taxon>Eukaryota</taxon>
        <taxon>Metazoa</taxon>
        <taxon>Chordata</taxon>
        <taxon>Craniata</taxon>
        <taxon>Vertebrata</taxon>
        <taxon>Euteleostomi</taxon>
        <taxon>Amphibia</taxon>
        <taxon>Batrachia</taxon>
        <taxon>Anura</taxon>
        <taxon>Neobatrachia</taxon>
        <taxon>Ranoidea</taxon>
        <taxon>Ranidae</taxon>
        <taxon>Aquarana</taxon>
    </lineage>
</organism>
<dbReference type="OrthoDB" id="204958at2759"/>
<proteinExistence type="predicted"/>
<gene>
    <name evidence="6" type="ORF">AB205_0169250</name>
</gene>
<dbReference type="SMART" id="SM00356">
    <property type="entry name" value="ZnF_C3H1"/>
    <property type="match status" value="1"/>
</dbReference>
<evidence type="ECO:0000313" key="7">
    <source>
        <dbReference type="Proteomes" id="UP000228934"/>
    </source>
</evidence>
<dbReference type="InterPro" id="IPR036855">
    <property type="entry name" value="Znf_CCCH_sf"/>
</dbReference>
<dbReference type="Pfam" id="PF00642">
    <property type="entry name" value="zf-CCCH"/>
    <property type="match status" value="1"/>
</dbReference>
<feature type="domain" description="C3H1-type" evidence="5">
    <location>
        <begin position="16"/>
        <end position="44"/>
    </location>
</feature>
<accession>A0A2G9QLG4</accession>
<dbReference type="AlphaFoldDB" id="A0A2G9QLG4"/>
<reference evidence="7" key="1">
    <citation type="journal article" date="2017" name="Nat. Commun.">
        <title>The North American bullfrog draft genome provides insight into hormonal regulation of long noncoding RNA.</title>
        <authorList>
            <person name="Hammond S.A."/>
            <person name="Warren R.L."/>
            <person name="Vandervalk B.P."/>
            <person name="Kucuk E."/>
            <person name="Khan H."/>
            <person name="Gibb E.A."/>
            <person name="Pandoh P."/>
            <person name="Kirk H."/>
            <person name="Zhao Y."/>
            <person name="Jones M."/>
            <person name="Mungall A.J."/>
            <person name="Coope R."/>
            <person name="Pleasance S."/>
            <person name="Moore R.A."/>
            <person name="Holt R.A."/>
            <person name="Round J.M."/>
            <person name="Ohora S."/>
            <person name="Walle B.V."/>
            <person name="Veldhoen N."/>
            <person name="Helbing C.C."/>
            <person name="Birol I."/>
        </authorList>
    </citation>
    <scope>NUCLEOTIDE SEQUENCE [LARGE SCALE GENOMIC DNA]</scope>
</reference>
<name>A0A2G9QLG4_AQUCT</name>
<evidence type="ECO:0000256" key="2">
    <source>
        <dbReference type="ARBA" id="ARBA00022771"/>
    </source>
</evidence>
<evidence type="ECO:0000313" key="6">
    <source>
        <dbReference type="EMBL" id="PIO16417.1"/>
    </source>
</evidence>
<dbReference type="EMBL" id="KV963790">
    <property type="protein sequence ID" value="PIO16417.1"/>
    <property type="molecule type" value="Genomic_DNA"/>
</dbReference>
<dbReference type="Proteomes" id="UP000228934">
    <property type="component" value="Unassembled WGS sequence"/>
</dbReference>
<keyword evidence="2 4" id="KW-0863">Zinc-finger</keyword>
<sequence length="102" mass="11237">MNSGLSPAPSALGVPGLKLKFCRYYAKDKTCFYGDECQFLHEEPLGLHGNSLSAYPPPPVLLPGAKKLELGALDGPRMAADYDSQSYCQRIYSQRRINVTIE</sequence>
<feature type="zinc finger region" description="C3H1-type" evidence="4">
    <location>
        <begin position="16"/>
        <end position="44"/>
    </location>
</feature>
<keyword evidence="3 4" id="KW-0862">Zinc</keyword>
<dbReference type="Gene3D" id="4.10.1000.10">
    <property type="entry name" value="Zinc finger, CCCH-type"/>
    <property type="match status" value="1"/>
</dbReference>
<dbReference type="GO" id="GO:0008270">
    <property type="term" value="F:zinc ion binding"/>
    <property type="evidence" value="ECO:0007669"/>
    <property type="project" value="UniProtKB-KW"/>
</dbReference>
<evidence type="ECO:0000256" key="1">
    <source>
        <dbReference type="ARBA" id="ARBA00022723"/>
    </source>
</evidence>
<dbReference type="InterPro" id="IPR000571">
    <property type="entry name" value="Znf_CCCH"/>
</dbReference>
<evidence type="ECO:0000256" key="4">
    <source>
        <dbReference type="PROSITE-ProRule" id="PRU00723"/>
    </source>
</evidence>
<protein>
    <recommendedName>
        <fullName evidence="5">C3H1-type domain-containing protein</fullName>
    </recommendedName>
</protein>
<dbReference type="SUPFAM" id="SSF90229">
    <property type="entry name" value="CCCH zinc finger"/>
    <property type="match status" value="1"/>
</dbReference>
<keyword evidence="1 4" id="KW-0479">Metal-binding</keyword>
<evidence type="ECO:0000256" key="3">
    <source>
        <dbReference type="ARBA" id="ARBA00022833"/>
    </source>
</evidence>
<dbReference type="PROSITE" id="PS50103">
    <property type="entry name" value="ZF_C3H1"/>
    <property type="match status" value="1"/>
</dbReference>
<keyword evidence="7" id="KW-1185">Reference proteome</keyword>
<evidence type="ECO:0000259" key="5">
    <source>
        <dbReference type="PROSITE" id="PS50103"/>
    </source>
</evidence>